<proteinExistence type="predicted"/>
<name>A0ACC2QXH0_9NEOP</name>
<evidence type="ECO:0000313" key="1">
    <source>
        <dbReference type="EMBL" id="KAJ8728215.1"/>
    </source>
</evidence>
<comment type="caution">
    <text evidence="1">The sequence shown here is derived from an EMBL/GenBank/DDBJ whole genome shotgun (WGS) entry which is preliminary data.</text>
</comment>
<evidence type="ECO:0000313" key="2">
    <source>
        <dbReference type="Proteomes" id="UP001231649"/>
    </source>
</evidence>
<accession>A0ACC2QXH0</accession>
<dbReference type="EMBL" id="CM056785">
    <property type="protein sequence ID" value="KAJ8728215.1"/>
    <property type="molecule type" value="Genomic_DNA"/>
</dbReference>
<reference evidence="1" key="1">
    <citation type="submission" date="2023-03" db="EMBL/GenBank/DDBJ databases">
        <title>Chromosome-level genomes of two armyworms, Mythimna separata and Mythimna loreyi, provide insights into the biosynthesis and reception of sex pheromones.</title>
        <authorList>
            <person name="Zhao H."/>
        </authorList>
    </citation>
    <scope>NUCLEOTIDE SEQUENCE</scope>
    <source>
        <strain evidence="1">BeijingLab</strain>
    </source>
</reference>
<gene>
    <name evidence="1" type="ORF">PYW08_016600</name>
</gene>
<protein>
    <submittedName>
        <fullName evidence="1">Uncharacterized protein</fullName>
    </submittedName>
</protein>
<sequence>MSKKLVLNRSSRMLKLKIPDPKQLICGLFPILQWSRTYDLASAIGDLIAGVTIALTLVPQSIAYASLAGFEPQYGLYSSFMGPFVYAIMGTSPQVNIGPSALISLLTFTYTNGTNTDFAVLLCFMAGIVQLIAGIAQLGFLVEFISLPVVSGFTSAAALTIASSQVKGLLGLRYNADTFVTTWASFFKHVKETRLADSMLSLGCCILLVGLKTLKDVKIKDKAADEKGCRKTKIIKKALWFSGVARNAVAVCLASVIAYFLYEDKQHPFLLTGTITPGLPQVRPPVFQSTVGNTTYTAGDMFSHLGSGLAVVPLVAILSNVAIAKAFAKGKTVDATQEIVALGLCNIVSAFFQSIPVNGSFSRSAVSDASGVKTPGSGIYTGIIVILTLVLLTPYFYFIPRAALASVIVCAVLQMVDYCLVRTLWRTSRMDLIPLLGTFICCLFLGIEIGLCCGVGIDALLLLYYHSRPPLDVQYVDNGTLPPHYAINPVGGLHFAGAERVRNKLFLLQQKPRPVIIPVTTIHTTSNVPESEVPRNDQWEVPGTNGAASSGFPNGKKISDVESIGVKTTNLLVVYCDSLYRMDYTFLQSMKMLVQDWSRSGRVIWCNVRPSIKDQLNSVMLGMTEPIFCDSNQLKSFLRCTEDAQTTNVDTAF</sequence>
<keyword evidence="2" id="KW-1185">Reference proteome</keyword>
<organism evidence="1 2">
    <name type="scientific">Mythimna loreyi</name>
    <dbReference type="NCBI Taxonomy" id="667449"/>
    <lineage>
        <taxon>Eukaryota</taxon>
        <taxon>Metazoa</taxon>
        <taxon>Ecdysozoa</taxon>
        <taxon>Arthropoda</taxon>
        <taxon>Hexapoda</taxon>
        <taxon>Insecta</taxon>
        <taxon>Pterygota</taxon>
        <taxon>Neoptera</taxon>
        <taxon>Endopterygota</taxon>
        <taxon>Lepidoptera</taxon>
        <taxon>Glossata</taxon>
        <taxon>Ditrysia</taxon>
        <taxon>Noctuoidea</taxon>
        <taxon>Noctuidae</taxon>
        <taxon>Noctuinae</taxon>
        <taxon>Hadenini</taxon>
        <taxon>Mythimna</taxon>
    </lineage>
</organism>
<dbReference type="Proteomes" id="UP001231649">
    <property type="component" value="Chromosome 9"/>
</dbReference>